<name>A0A8K0NK06_9TREE</name>
<keyword evidence="2" id="KW-1185">Reference proteome</keyword>
<comment type="caution">
    <text evidence="1">The sequence shown here is derived from an EMBL/GenBank/DDBJ whole genome shotgun (WGS) entry which is preliminary data.</text>
</comment>
<reference evidence="1" key="1">
    <citation type="submission" date="2020-04" db="EMBL/GenBank/DDBJ databases">
        <title>Analysis of mating type loci in Filobasidium floriforme.</title>
        <authorList>
            <person name="Nowrousian M."/>
        </authorList>
    </citation>
    <scope>NUCLEOTIDE SEQUENCE</scope>
    <source>
        <strain evidence="1">CBS 6242</strain>
    </source>
</reference>
<proteinExistence type="predicted"/>
<gene>
    <name evidence="1" type="ORF">FFLO_07070</name>
</gene>
<dbReference type="OrthoDB" id="3062275at2759"/>
<evidence type="ECO:0000313" key="1">
    <source>
        <dbReference type="EMBL" id="KAG7527303.1"/>
    </source>
</evidence>
<protein>
    <submittedName>
        <fullName evidence="1">Uncharacterized protein</fullName>
    </submittedName>
</protein>
<dbReference type="Proteomes" id="UP000812966">
    <property type="component" value="Unassembled WGS sequence"/>
</dbReference>
<dbReference type="EMBL" id="JABELV010000339">
    <property type="protein sequence ID" value="KAG7527303.1"/>
    <property type="molecule type" value="Genomic_DNA"/>
</dbReference>
<sequence length="209" mass="23252">MEVLLRVLLDDQSNSKGVDVIRECFPKSMVAVVIFLIEANWQENIQSLWEYTAGYPCSLYTTSLSSTYLKPWVLESLKGPDPEVASLNHTNLLVQNQEQLQRGGSITGRHADQPGASTKVICLAGEKLWVIHDDGEVNDRRLQSVLLTPSSRLIMLPDTKHLVWSPKPTLCQGHASISYDSLHLLLDGIQRAELSQDLLSECGSIRGKD</sequence>
<dbReference type="AlphaFoldDB" id="A0A8K0NK06"/>
<accession>A0A8K0NK06</accession>
<organism evidence="1 2">
    <name type="scientific">Filobasidium floriforme</name>
    <dbReference type="NCBI Taxonomy" id="5210"/>
    <lineage>
        <taxon>Eukaryota</taxon>
        <taxon>Fungi</taxon>
        <taxon>Dikarya</taxon>
        <taxon>Basidiomycota</taxon>
        <taxon>Agaricomycotina</taxon>
        <taxon>Tremellomycetes</taxon>
        <taxon>Filobasidiales</taxon>
        <taxon>Filobasidiaceae</taxon>
        <taxon>Filobasidium</taxon>
    </lineage>
</organism>
<evidence type="ECO:0000313" key="2">
    <source>
        <dbReference type="Proteomes" id="UP000812966"/>
    </source>
</evidence>